<reference evidence="8 9" key="1">
    <citation type="journal article" date="2015" name="Genome Announc.">
        <title>Genome Sequence of a Sulfate-Reducing Thermophilic Bacterium, Thermodesulfobacterium commune DSM 2178T (Phylum Thermodesulfobacteria).</title>
        <authorList>
            <person name="Bhatnagar S."/>
            <person name="Badger J.H."/>
            <person name="Madupu R."/>
            <person name="Khouri H.M."/>
            <person name="O'Connor E.M."/>
            <person name="Robb F.T."/>
            <person name="Ward N.L."/>
            <person name="Eisen J.A."/>
        </authorList>
    </citation>
    <scope>NUCLEOTIDE SEQUENCE [LARGE SCALE GENOMIC DNA]</scope>
    <source>
        <strain evidence="8 9">DSM 2178</strain>
    </source>
</reference>
<sequence length="122" mass="13613">MKKKVWGGLIIGGILFCVTLVFALPTELQLKLEGAKFPAVKFNHANHVDVYKIDCKVCHHAEADPTKEVKKCVECHDIAQAKDKALKAMDAYHKTCIECHKKVNGEEGKQAPVKCNDCHKRS</sequence>
<feature type="binding site" description="axial binding residue" evidence="6">
    <location>
        <position position="58"/>
    </location>
    <ligand>
        <name>heme c</name>
        <dbReference type="ChEBI" id="CHEBI:61717"/>
        <label>1</label>
    </ligand>
    <ligandPart>
        <name>Fe</name>
        <dbReference type="ChEBI" id="CHEBI:18248"/>
    </ligandPart>
</feature>
<evidence type="ECO:0000256" key="1">
    <source>
        <dbReference type="ARBA" id="ARBA00022448"/>
    </source>
</evidence>
<dbReference type="CDD" id="cd08168">
    <property type="entry name" value="Cytochrom_C3"/>
    <property type="match status" value="1"/>
</dbReference>
<feature type="binding site" description="axial binding residue" evidence="6">
    <location>
        <position position="55"/>
    </location>
    <ligand>
        <name>heme c</name>
        <dbReference type="ChEBI" id="CHEBI:61717"/>
        <label>1</label>
    </ligand>
    <ligandPart>
        <name>Fe</name>
        <dbReference type="ChEBI" id="CHEBI:18248"/>
    </ligandPart>
</feature>
<feature type="binding site" description="axial binding residue" evidence="6">
    <location>
        <position position="118"/>
    </location>
    <ligand>
        <name>heme c</name>
        <dbReference type="ChEBI" id="CHEBI:61717"/>
        <label>3</label>
    </ligand>
    <ligandPart>
        <name>Fe</name>
        <dbReference type="ChEBI" id="CHEBI:18248"/>
    </ligandPart>
</feature>
<evidence type="ECO:0000313" key="9">
    <source>
        <dbReference type="Proteomes" id="UP000028481"/>
    </source>
</evidence>
<dbReference type="Pfam" id="PF02085">
    <property type="entry name" value="Cytochrom_CIII"/>
    <property type="match status" value="1"/>
</dbReference>
<evidence type="ECO:0000256" key="6">
    <source>
        <dbReference type="PIRSR" id="PIRSR602322-1"/>
    </source>
</evidence>
<comment type="cofactor">
    <cofactor evidence="6">
        <name>heme c</name>
        <dbReference type="ChEBI" id="CHEBI:61717"/>
    </cofactor>
    <text evidence="6">Binds 4 heme c groups covalently per monomer.</text>
</comment>
<dbReference type="InterPro" id="IPR036280">
    <property type="entry name" value="Multihaem_cyt_sf"/>
</dbReference>
<feature type="binding site" description="axial binding residue" evidence="6">
    <location>
        <position position="59"/>
    </location>
    <ligand>
        <name>heme c</name>
        <dbReference type="ChEBI" id="CHEBI:61717"/>
        <label>1</label>
    </ligand>
    <ligandPart>
        <name>Fe</name>
        <dbReference type="ChEBI" id="CHEBI:18248"/>
    </ligandPart>
</feature>
<evidence type="ECO:0000256" key="3">
    <source>
        <dbReference type="ARBA" id="ARBA00022723"/>
    </source>
</evidence>
<feature type="binding site" description="axial binding residue" evidence="6">
    <location>
        <position position="119"/>
    </location>
    <ligand>
        <name>heme c</name>
        <dbReference type="ChEBI" id="CHEBI:61717"/>
        <label>1</label>
    </ligand>
    <ligandPart>
        <name>Fe</name>
        <dbReference type="ChEBI" id="CHEBI:18248"/>
    </ligandPart>
</feature>
<evidence type="ECO:0000256" key="5">
    <source>
        <dbReference type="ARBA" id="ARBA00023004"/>
    </source>
</evidence>
<keyword evidence="3 6" id="KW-0479">Metal-binding</keyword>
<feature type="binding site" description="axial binding residue" evidence="6">
    <location>
        <position position="96"/>
    </location>
    <ligand>
        <name>heme c</name>
        <dbReference type="ChEBI" id="CHEBI:61717"/>
        <label>1</label>
    </ligand>
    <ligandPart>
        <name>Fe</name>
        <dbReference type="ChEBI" id="CHEBI:18248"/>
    </ligandPart>
</feature>
<keyword evidence="1" id="KW-0813">Transport</keyword>
<feature type="binding site" description="axial binding residue" evidence="6">
    <location>
        <position position="44"/>
    </location>
    <ligand>
        <name>heme c</name>
        <dbReference type="ChEBI" id="CHEBI:61717"/>
        <label>1</label>
    </ligand>
    <ligandPart>
        <name>Fe</name>
        <dbReference type="ChEBI" id="CHEBI:18248"/>
    </ligandPart>
</feature>
<feature type="binding site" description="axial binding residue" evidence="6">
    <location>
        <position position="60"/>
    </location>
    <ligand>
        <name>heme c</name>
        <dbReference type="ChEBI" id="CHEBI:61717"/>
        <label>1</label>
    </ligand>
    <ligandPart>
        <name>Fe</name>
        <dbReference type="ChEBI" id="CHEBI:18248"/>
    </ligandPart>
</feature>
<dbReference type="PRINTS" id="PR00609">
    <property type="entry name" value="CYTOCHROMEC3"/>
</dbReference>
<dbReference type="GO" id="GO:0020037">
    <property type="term" value="F:heme binding"/>
    <property type="evidence" value="ECO:0007669"/>
    <property type="project" value="InterPro"/>
</dbReference>
<keyword evidence="4" id="KW-0249">Electron transport</keyword>
<name>A0A075WU81_9BACT</name>
<keyword evidence="9" id="KW-1185">Reference proteome</keyword>
<dbReference type="PaxDb" id="289377-HL41_03700"/>
<evidence type="ECO:0000256" key="2">
    <source>
        <dbReference type="ARBA" id="ARBA00022617"/>
    </source>
</evidence>
<evidence type="ECO:0000259" key="7">
    <source>
        <dbReference type="Pfam" id="PF02085"/>
    </source>
</evidence>
<dbReference type="RefSeq" id="WP_038060351.1">
    <property type="nucleotide sequence ID" value="NZ_CP008796.1"/>
</dbReference>
<dbReference type="Gene3D" id="3.90.10.10">
    <property type="entry name" value="Cytochrome C3"/>
    <property type="match status" value="1"/>
</dbReference>
<feature type="binding site" description="axial binding residue" evidence="6">
    <location>
        <position position="47"/>
    </location>
    <ligand>
        <name>heme c</name>
        <dbReference type="ChEBI" id="CHEBI:61717"/>
        <label>1</label>
    </ligand>
    <ligandPart>
        <name>Fe</name>
        <dbReference type="ChEBI" id="CHEBI:18248"/>
    </ligandPart>
</feature>
<proteinExistence type="predicted"/>
<feature type="binding site" description="axial binding residue" evidence="6">
    <location>
        <position position="115"/>
    </location>
    <ligand>
        <name>heme c</name>
        <dbReference type="ChEBI" id="CHEBI:61717"/>
        <label>1</label>
    </ligand>
    <ligandPart>
        <name>Fe</name>
        <dbReference type="ChEBI" id="CHEBI:18248"/>
    </ligandPart>
</feature>
<gene>
    <name evidence="8" type="ORF">HL41_03700</name>
</gene>
<dbReference type="AlphaFoldDB" id="A0A075WU81"/>
<dbReference type="InterPro" id="IPR002322">
    <property type="entry name" value="Cyt_c_III"/>
</dbReference>
<feature type="binding site" description="axial binding residue" evidence="6">
    <location>
        <position position="76"/>
    </location>
    <ligand>
        <name>heme c</name>
        <dbReference type="ChEBI" id="CHEBI:61717"/>
        <label>1</label>
    </ligand>
    <ligandPart>
        <name>Fe</name>
        <dbReference type="ChEBI" id="CHEBI:18248"/>
    </ligandPart>
</feature>
<evidence type="ECO:0000256" key="4">
    <source>
        <dbReference type="ARBA" id="ARBA00022982"/>
    </source>
</evidence>
<feature type="binding site" description="axial binding residue" evidence="6">
    <location>
        <position position="72"/>
    </location>
    <ligand>
        <name>heme c</name>
        <dbReference type="ChEBI" id="CHEBI:61717"/>
        <label>1</label>
    </ligand>
    <ligandPart>
        <name>Fe</name>
        <dbReference type="ChEBI" id="CHEBI:18248"/>
    </ligandPart>
</feature>
<dbReference type="InterPro" id="IPR020942">
    <property type="entry name" value="Cyt_c_III_dom"/>
</dbReference>
<dbReference type="KEGG" id="tcm:HL41_03700"/>
<dbReference type="STRING" id="289377.HL41_03700"/>
<dbReference type="GO" id="GO:0046872">
    <property type="term" value="F:metal ion binding"/>
    <property type="evidence" value="ECO:0007669"/>
    <property type="project" value="UniProtKB-KW"/>
</dbReference>
<dbReference type="Proteomes" id="UP000028481">
    <property type="component" value="Chromosome"/>
</dbReference>
<dbReference type="HOGENOM" id="CLU_125874_4_0_0"/>
<dbReference type="OrthoDB" id="5421852at2"/>
<feature type="domain" description="Class III cytochrome C" evidence="7">
    <location>
        <begin position="35"/>
        <end position="119"/>
    </location>
</feature>
<dbReference type="SUPFAM" id="SSF48695">
    <property type="entry name" value="Multiheme cytochromes"/>
    <property type="match status" value="1"/>
</dbReference>
<keyword evidence="5 6" id="KW-0408">Iron</keyword>
<dbReference type="eggNOG" id="COG0484">
    <property type="taxonomic scope" value="Bacteria"/>
</dbReference>
<organism evidence="8 9">
    <name type="scientific">Thermodesulfobacterium commune DSM 2178</name>
    <dbReference type="NCBI Taxonomy" id="289377"/>
    <lineage>
        <taxon>Bacteria</taxon>
        <taxon>Pseudomonadati</taxon>
        <taxon>Thermodesulfobacteriota</taxon>
        <taxon>Thermodesulfobacteria</taxon>
        <taxon>Thermodesulfobacteriales</taxon>
        <taxon>Thermodesulfobacteriaceae</taxon>
        <taxon>Thermodesulfobacterium</taxon>
    </lineage>
</organism>
<dbReference type="EMBL" id="CP008796">
    <property type="protein sequence ID" value="AIH03953.1"/>
    <property type="molecule type" value="Genomic_DNA"/>
</dbReference>
<dbReference type="GO" id="GO:0009055">
    <property type="term" value="F:electron transfer activity"/>
    <property type="evidence" value="ECO:0007669"/>
    <property type="project" value="InterPro"/>
</dbReference>
<feature type="binding site" description="axial binding residue" evidence="6">
    <location>
        <position position="99"/>
    </location>
    <ligand>
        <name>heme c</name>
        <dbReference type="ChEBI" id="CHEBI:61717"/>
        <label>1</label>
    </ligand>
    <ligandPart>
        <name>Fe</name>
        <dbReference type="ChEBI" id="CHEBI:18248"/>
    </ligandPart>
</feature>
<evidence type="ECO:0000313" key="8">
    <source>
        <dbReference type="EMBL" id="AIH03953.1"/>
    </source>
</evidence>
<protein>
    <submittedName>
        <fullName evidence="8">Cytochrome C3 subunit A</fullName>
    </submittedName>
</protein>
<feature type="binding site" description="axial binding residue" evidence="6">
    <location>
        <position position="75"/>
    </location>
    <ligand>
        <name>heme c</name>
        <dbReference type="ChEBI" id="CHEBI:61717"/>
        <label>1</label>
    </ligand>
    <ligandPart>
        <name>Fe</name>
        <dbReference type="ChEBI" id="CHEBI:18248"/>
    </ligandPart>
</feature>
<keyword evidence="2 6" id="KW-0349">Heme</keyword>
<feature type="binding site" description="axial binding residue" evidence="6">
    <location>
        <position position="100"/>
    </location>
    <ligand>
        <name>heme c</name>
        <dbReference type="ChEBI" id="CHEBI:61717"/>
        <label>1</label>
    </ligand>
    <ligandPart>
        <name>Fe</name>
        <dbReference type="ChEBI" id="CHEBI:18248"/>
    </ligandPart>
</feature>
<accession>A0A075WU81</accession>